<dbReference type="EMBL" id="BAAAGE010000004">
    <property type="protein sequence ID" value="GAA0730233.1"/>
    <property type="molecule type" value="Genomic_DNA"/>
</dbReference>
<keyword evidence="1 2" id="KW-0732">Signal</keyword>
<evidence type="ECO:0000259" key="3">
    <source>
        <dbReference type="SMART" id="SM00458"/>
    </source>
</evidence>
<dbReference type="NCBIfam" id="TIGR04183">
    <property type="entry name" value="Por_Secre_tail"/>
    <property type="match status" value="1"/>
</dbReference>
<dbReference type="InterPro" id="IPR000772">
    <property type="entry name" value="Ricin_B_lectin"/>
</dbReference>
<proteinExistence type="predicted"/>
<dbReference type="PROSITE" id="PS50231">
    <property type="entry name" value="RICIN_B_LECTIN"/>
    <property type="match status" value="1"/>
</dbReference>
<feature type="signal peptide" evidence="2">
    <location>
        <begin position="1"/>
        <end position="18"/>
    </location>
</feature>
<name>A0ABN1J6L2_9FLAO</name>
<organism evidence="4 5">
    <name type="scientific">Aquimarina litoralis</name>
    <dbReference type="NCBI Taxonomy" id="584605"/>
    <lineage>
        <taxon>Bacteria</taxon>
        <taxon>Pseudomonadati</taxon>
        <taxon>Bacteroidota</taxon>
        <taxon>Flavobacteriia</taxon>
        <taxon>Flavobacteriales</taxon>
        <taxon>Flavobacteriaceae</taxon>
        <taxon>Aquimarina</taxon>
    </lineage>
</organism>
<evidence type="ECO:0000256" key="1">
    <source>
        <dbReference type="ARBA" id="ARBA00022729"/>
    </source>
</evidence>
<dbReference type="Gene3D" id="2.80.10.50">
    <property type="match status" value="3"/>
</dbReference>
<feature type="chain" id="PRO_5046654550" description="Ricin B lectin domain-containing protein" evidence="2">
    <location>
        <begin position="19"/>
        <end position="839"/>
    </location>
</feature>
<dbReference type="SUPFAM" id="SSF50370">
    <property type="entry name" value="Ricin B-like lectins"/>
    <property type="match status" value="1"/>
</dbReference>
<dbReference type="InterPro" id="IPR026444">
    <property type="entry name" value="Secre_tail"/>
</dbReference>
<keyword evidence="5" id="KW-1185">Reference proteome</keyword>
<evidence type="ECO:0000313" key="5">
    <source>
        <dbReference type="Proteomes" id="UP001501758"/>
    </source>
</evidence>
<feature type="domain" description="Ricin B lectin" evidence="3">
    <location>
        <begin position="613"/>
        <end position="752"/>
    </location>
</feature>
<dbReference type="CDD" id="cd00161">
    <property type="entry name" value="beta-trefoil_Ricin-like"/>
    <property type="match status" value="1"/>
</dbReference>
<dbReference type="Proteomes" id="UP001501758">
    <property type="component" value="Unassembled WGS sequence"/>
</dbReference>
<gene>
    <name evidence="4" type="ORF">GCM10009430_41290</name>
</gene>
<dbReference type="Pfam" id="PF18962">
    <property type="entry name" value="Por_Secre_tail"/>
    <property type="match status" value="1"/>
</dbReference>
<dbReference type="SMART" id="SM00458">
    <property type="entry name" value="RICIN"/>
    <property type="match status" value="1"/>
</dbReference>
<sequence>MKKILLLLLIFTTWNSFSQTTVNSLQQLLPYLNDNNVQVKLAPGIYNISATDVAAGKFSNPLFLFEGNNSTYDFTGVTINFDTDIFTAFGNIGVEELKVVGNNNVLKNLKMVDVGSVYDRPTRTALGISLQGQDNLIEGFDMTIVGSQPYGYGDAFGKGSGYVIKHFKHSAILVGGNRNHVKDCNIKHRAYGHGVFMQGAVDALIESVYLEGEVRSTDDMLAGAYEGDGVTGEDVDWMTVWGFPLPAGHTMSLQEDGIRTYTRGTTIINGETISDRRTTNITIKDCTIKKMRSGCSITLTAGTKYIENTTAISCETGFGAGNGGQVVNCFADAAIGPVYRNAYNTTNNFKGEITVIPPENGYYNGANCLAYLGGNNHEVILRNAEPNLPSNLAIMFGGDFLAHRFLSDDTNVDHPSRDVSLINYTTAPILISSESSGNQIETCSTVTNNGSNNSISQLNDCDTVPPPSSSFTPDPNKTYYIDNPYHNLRLASSGSSEDAYTTSTQTTGDDVAWKFVDKGNGYWHIQRAAGGPKPRLRTDNSELADMQAITNSGTYTYYDFTQGAGANTHYITLPDGPSGRQRLQINNSGLVRFMSSSLNGTWESFTITEINSNNIVHITKRNAPNFAIDGMNGGANGQNVYLWSANENNDNQQWIEIDRGNGYYSYQKVGTNYCIDGNNQGANRQNVYLWSCGENNQNQQWQKVAIGGGAYKLIKRNAPGYALDGGSNGANGQNIQLYDASNTSQNLQWIITPINDTKSPEVTDENTIILYPNPVVSTVTIVGADNSIIRVYDMNGKEVWSKYVSSNNETIDLSFLSSGIYYAKVNGSQSFSTIKIAKQ</sequence>
<evidence type="ECO:0000313" key="4">
    <source>
        <dbReference type="EMBL" id="GAA0730233.1"/>
    </source>
</evidence>
<protein>
    <recommendedName>
        <fullName evidence="3">Ricin B lectin domain-containing protein</fullName>
    </recommendedName>
</protein>
<dbReference type="Pfam" id="PF14200">
    <property type="entry name" value="RicinB_lectin_2"/>
    <property type="match status" value="1"/>
</dbReference>
<dbReference type="InterPro" id="IPR035992">
    <property type="entry name" value="Ricin_B-like_lectins"/>
</dbReference>
<comment type="caution">
    <text evidence="4">The sequence shown here is derived from an EMBL/GenBank/DDBJ whole genome shotgun (WGS) entry which is preliminary data.</text>
</comment>
<accession>A0ABN1J6L2</accession>
<dbReference type="RefSeq" id="WP_343914139.1">
    <property type="nucleotide sequence ID" value="NZ_BAAAGE010000004.1"/>
</dbReference>
<evidence type="ECO:0000256" key="2">
    <source>
        <dbReference type="SAM" id="SignalP"/>
    </source>
</evidence>
<reference evidence="4 5" key="1">
    <citation type="journal article" date="2019" name="Int. J. Syst. Evol. Microbiol.">
        <title>The Global Catalogue of Microorganisms (GCM) 10K type strain sequencing project: providing services to taxonomists for standard genome sequencing and annotation.</title>
        <authorList>
            <consortium name="The Broad Institute Genomics Platform"/>
            <consortium name="The Broad Institute Genome Sequencing Center for Infectious Disease"/>
            <person name="Wu L."/>
            <person name="Ma J."/>
        </authorList>
    </citation>
    <scope>NUCLEOTIDE SEQUENCE [LARGE SCALE GENOMIC DNA]</scope>
    <source>
        <strain evidence="4 5">JCM 15974</strain>
    </source>
</reference>